<evidence type="ECO:0000313" key="1">
    <source>
        <dbReference type="EMBL" id="CDH55832.1"/>
    </source>
</evidence>
<dbReference type="OrthoDB" id="10457613at2759"/>
<gene>
    <name evidence="1" type="ORF">LCOR_06940.1</name>
</gene>
<comment type="caution">
    <text evidence="1">The sequence shown here is derived from an EMBL/GenBank/DDBJ whole genome shotgun (WGS) entry which is preliminary data.</text>
</comment>
<name>A0A068S1V6_9FUNG</name>
<accession>A0A068S1V6</accession>
<dbReference type="EMBL" id="CBTN010000033">
    <property type="protein sequence ID" value="CDH55832.1"/>
    <property type="molecule type" value="Genomic_DNA"/>
</dbReference>
<reference evidence="1" key="1">
    <citation type="submission" date="2013-08" db="EMBL/GenBank/DDBJ databases">
        <title>Gene expansion shapes genome architecture in the human pathogen Lichtheimia corymbifera: an evolutionary genomics analysis in the ancient terrestrial Mucorales (Mucoromycotina).</title>
        <authorList>
            <person name="Schwartze V.U."/>
            <person name="Winter S."/>
            <person name="Shelest E."/>
            <person name="Marcet-Houben M."/>
            <person name="Horn F."/>
            <person name="Wehner S."/>
            <person name="Hoffmann K."/>
            <person name="Riege K."/>
            <person name="Sammeth M."/>
            <person name="Nowrousian M."/>
            <person name="Valiante V."/>
            <person name="Linde J."/>
            <person name="Jacobsen I.D."/>
            <person name="Marz M."/>
            <person name="Brakhage A.A."/>
            <person name="Gabaldon T."/>
            <person name="Bocker S."/>
            <person name="Voigt K."/>
        </authorList>
    </citation>
    <scope>NUCLEOTIDE SEQUENCE [LARGE SCALE GENOMIC DNA]</scope>
    <source>
        <strain evidence="1">FSU 9682</strain>
    </source>
</reference>
<keyword evidence="2" id="KW-1185">Reference proteome</keyword>
<sequence length="112" mass="12443">MPAGKQEISSASSQAITITIQRQVSPTKYNQKGVSKVNGNVFDAKATTATRAIRTRLELHGNTAIYTSYQDPIARRTKTAAHFNSSLPINQRTLALDQAPNRQHHNHHGYLY</sequence>
<protein>
    <submittedName>
        <fullName evidence="1">Uncharacterized protein</fullName>
    </submittedName>
</protein>
<dbReference type="Proteomes" id="UP000027586">
    <property type="component" value="Unassembled WGS sequence"/>
</dbReference>
<dbReference type="VEuPathDB" id="FungiDB:LCOR_06940.1"/>
<proteinExistence type="predicted"/>
<evidence type="ECO:0000313" key="2">
    <source>
        <dbReference type="Proteomes" id="UP000027586"/>
    </source>
</evidence>
<organism evidence="1 2">
    <name type="scientific">Lichtheimia corymbifera JMRC:FSU:9682</name>
    <dbReference type="NCBI Taxonomy" id="1263082"/>
    <lineage>
        <taxon>Eukaryota</taxon>
        <taxon>Fungi</taxon>
        <taxon>Fungi incertae sedis</taxon>
        <taxon>Mucoromycota</taxon>
        <taxon>Mucoromycotina</taxon>
        <taxon>Mucoromycetes</taxon>
        <taxon>Mucorales</taxon>
        <taxon>Lichtheimiaceae</taxon>
        <taxon>Lichtheimia</taxon>
    </lineage>
</organism>
<dbReference type="AlphaFoldDB" id="A0A068S1V6"/>